<proteinExistence type="predicted"/>
<feature type="compositionally biased region" description="Acidic residues" evidence="1">
    <location>
        <begin position="250"/>
        <end position="272"/>
    </location>
</feature>
<protein>
    <submittedName>
        <fullName evidence="2">Uncharacterized protein</fullName>
    </submittedName>
</protein>
<evidence type="ECO:0000313" key="2">
    <source>
        <dbReference type="EMBL" id="EEG25595.1"/>
    </source>
</evidence>
<dbReference type="AlphaFoldDB" id="C0E7B9"/>
<sequence>MSVVMTFFEEIATALDADGIESRVQGDTLFVPITSEVEIQFVEIDPLVPAANVYIATADDDWDADFEAVLVSVAFSVSDAVQAVASHIATDQVVTLLGDLLDGTDERIADLEFVQDHEEENRVSASLGDNTSVTVTIEIVEGIPTAKVQFDAVDPEFEAHMMEAERHFSAMGEVRKLSMREVNAKIEEYASSILETCTETLDLGSFTDFDKLFDVLSLAADQAESWAEQLVPLDDDDDGEPDVYDLFGKDDDDEFFFDDDDEDDDDDDDEDE</sequence>
<evidence type="ECO:0000313" key="3">
    <source>
        <dbReference type="Proteomes" id="UP000006247"/>
    </source>
</evidence>
<gene>
    <name evidence="2" type="ORF">CORMATOL_02908</name>
</gene>
<dbReference type="EMBL" id="ACEB01000052">
    <property type="protein sequence ID" value="EEG25595.1"/>
    <property type="molecule type" value="Genomic_DNA"/>
</dbReference>
<feature type="compositionally biased region" description="Acidic residues" evidence="1">
    <location>
        <begin position="233"/>
        <end position="243"/>
    </location>
</feature>
<organism evidence="2 3">
    <name type="scientific">Corynebacterium matruchotii ATCC 33806</name>
    <dbReference type="NCBI Taxonomy" id="566549"/>
    <lineage>
        <taxon>Bacteria</taxon>
        <taxon>Bacillati</taxon>
        <taxon>Actinomycetota</taxon>
        <taxon>Actinomycetes</taxon>
        <taxon>Mycobacteriales</taxon>
        <taxon>Corynebacteriaceae</taxon>
        <taxon>Corynebacterium</taxon>
    </lineage>
</organism>
<feature type="region of interest" description="Disordered" evidence="1">
    <location>
        <begin position="230"/>
        <end position="272"/>
    </location>
</feature>
<dbReference type="Proteomes" id="UP000006247">
    <property type="component" value="Unassembled WGS sequence"/>
</dbReference>
<name>C0E7B9_9CORY</name>
<comment type="caution">
    <text evidence="2">The sequence shown here is derived from an EMBL/GenBank/DDBJ whole genome shotgun (WGS) entry which is preliminary data.</text>
</comment>
<evidence type="ECO:0000256" key="1">
    <source>
        <dbReference type="SAM" id="MobiDB-lite"/>
    </source>
</evidence>
<accession>C0E7B9</accession>
<dbReference type="HOGENOM" id="CLU_089903_0_0_11"/>
<reference evidence="2 3" key="1">
    <citation type="submission" date="2009-01" db="EMBL/GenBank/DDBJ databases">
        <authorList>
            <person name="Fulton L."/>
            <person name="Clifton S."/>
            <person name="Chinwalla A.T."/>
            <person name="Mitreva M."/>
            <person name="Sodergren E."/>
            <person name="Weinstock G."/>
            <person name="Clifton S."/>
            <person name="Dooling D.J."/>
            <person name="Fulton B."/>
            <person name="Minx P."/>
            <person name="Pepin K.H."/>
            <person name="Johnson M."/>
            <person name="Bhonagiri V."/>
            <person name="Nash W.E."/>
            <person name="Mardis E.R."/>
            <person name="Wilson R.K."/>
        </authorList>
    </citation>
    <scope>NUCLEOTIDE SEQUENCE [LARGE SCALE GENOMIC DNA]</scope>
    <source>
        <strain evidence="2 3">ATCC 33806</strain>
    </source>
</reference>